<feature type="domain" description="B box-type" evidence="7">
    <location>
        <begin position="90"/>
        <end position="131"/>
    </location>
</feature>
<dbReference type="AlphaFoldDB" id="A0A8C8SR11"/>
<feature type="coiled-coil region" evidence="5">
    <location>
        <begin position="180"/>
        <end position="229"/>
    </location>
</feature>
<dbReference type="InterPro" id="IPR001870">
    <property type="entry name" value="B30.2/SPRY"/>
</dbReference>
<keyword evidence="2 4" id="KW-0863">Zinc-finger</keyword>
<keyword evidence="5" id="KW-0175">Coiled coil</keyword>
<dbReference type="Pfam" id="PF00643">
    <property type="entry name" value="zf-B_box"/>
    <property type="match status" value="1"/>
</dbReference>
<keyword evidence="3" id="KW-0862">Zinc</keyword>
<reference evidence="9" key="1">
    <citation type="submission" date="2025-08" db="UniProtKB">
        <authorList>
            <consortium name="Ensembl"/>
        </authorList>
    </citation>
    <scope>IDENTIFICATION</scope>
</reference>
<dbReference type="SMART" id="SM00184">
    <property type="entry name" value="RING"/>
    <property type="match status" value="1"/>
</dbReference>
<evidence type="ECO:0000256" key="2">
    <source>
        <dbReference type="ARBA" id="ARBA00022771"/>
    </source>
</evidence>
<dbReference type="SUPFAM" id="SSF57850">
    <property type="entry name" value="RING/U-box"/>
    <property type="match status" value="1"/>
</dbReference>
<organism evidence="9 10">
    <name type="scientific">Pelusios castaneus</name>
    <name type="common">West African mud turtle</name>
    <dbReference type="NCBI Taxonomy" id="367368"/>
    <lineage>
        <taxon>Eukaryota</taxon>
        <taxon>Metazoa</taxon>
        <taxon>Chordata</taxon>
        <taxon>Craniata</taxon>
        <taxon>Vertebrata</taxon>
        <taxon>Euteleostomi</taxon>
        <taxon>Archelosauria</taxon>
        <taxon>Testudinata</taxon>
        <taxon>Testudines</taxon>
        <taxon>Pleurodira</taxon>
        <taxon>Pelomedusidae</taxon>
        <taxon>Pelusios</taxon>
    </lineage>
</organism>
<dbReference type="Gene3D" id="3.30.160.60">
    <property type="entry name" value="Classic Zinc Finger"/>
    <property type="match status" value="1"/>
</dbReference>
<dbReference type="PROSITE" id="PS50188">
    <property type="entry name" value="B302_SPRY"/>
    <property type="match status" value="1"/>
</dbReference>
<dbReference type="SUPFAM" id="SSF49899">
    <property type="entry name" value="Concanavalin A-like lectins/glucanases"/>
    <property type="match status" value="1"/>
</dbReference>
<feature type="domain" description="B30.2/SPRY" evidence="8">
    <location>
        <begin position="252"/>
        <end position="440"/>
    </location>
</feature>
<dbReference type="CDD" id="cd19762">
    <property type="entry name" value="Bbox2_TRIM7-like"/>
    <property type="match status" value="1"/>
</dbReference>
<dbReference type="CDD" id="cd16594">
    <property type="entry name" value="RING-HC_TRIM7-like_C-IV"/>
    <property type="match status" value="1"/>
</dbReference>
<evidence type="ECO:0000256" key="4">
    <source>
        <dbReference type="PROSITE-ProRule" id="PRU00024"/>
    </source>
</evidence>
<dbReference type="SMART" id="SM00449">
    <property type="entry name" value="SPRY"/>
    <property type="match status" value="1"/>
</dbReference>
<dbReference type="FunFam" id="2.60.120.920:FF:000004">
    <property type="entry name" value="Butyrophilin subfamily 1 member A1"/>
    <property type="match status" value="1"/>
</dbReference>
<evidence type="ECO:0000256" key="5">
    <source>
        <dbReference type="SAM" id="Coils"/>
    </source>
</evidence>
<dbReference type="InterPro" id="IPR001841">
    <property type="entry name" value="Znf_RING"/>
</dbReference>
<dbReference type="InterPro" id="IPR003879">
    <property type="entry name" value="Butyrophylin_SPRY"/>
</dbReference>
<evidence type="ECO:0000259" key="7">
    <source>
        <dbReference type="PROSITE" id="PS50119"/>
    </source>
</evidence>
<dbReference type="InterPro" id="IPR000315">
    <property type="entry name" value="Znf_B-box"/>
</dbReference>
<reference evidence="9" key="2">
    <citation type="submission" date="2025-09" db="UniProtKB">
        <authorList>
            <consortium name="Ensembl"/>
        </authorList>
    </citation>
    <scope>IDENTIFICATION</scope>
</reference>
<dbReference type="Gene3D" id="3.30.40.10">
    <property type="entry name" value="Zinc/RING finger domain, C3HC4 (zinc finger)"/>
    <property type="match status" value="1"/>
</dbReference>
<keyword evidence="1" id="KW-0479">Metal-binding</keyword>
<dbReference type="InterPro" id="IPR050143">
    <property type="entry name" value="TRIM/RBCC"/>
</dbReference>
<evidence type="ECO:0000313" key="10">
    <source>
        <dbReference type="Proteomes" id="UP000694393"/>
    </source>
</evidence>
<dbReference type="PROSITE" id="PS00518">
    <property type="entry name" value="ZF_RING_1"/>
    <property type="match status" value="1"/>
</dbReference>
<dbReference type="PANTHER" id="PTHR24103">
    <property type="entry name" value="E3 UBIQUITIN-PROTEIN LIGASE TRIM"/>
    <property type="match status" value="1"/>
</dbReference>
<feature type="domain" description="RING-type" evidence="6">
    <location>
        <begin position="16"/>
        <end position="57"/>
    </location>
</feature>
<dbReference type="Proteomes" id="UP000694393">
    <property type="component" value="Unplaced"/>
</dbReference>
<protein>
    <recommendedName>
        <fullName evidence="11">Zinc finger protein RFP-like</fullName>
    </recommendedName>
</protein>
<dbReference type="PROSITE" id="PS50089">
    <property type="entry name" value="ZF_RING_2"/>
    <property type="match status" value="1"/>
</dbReference>
<evidence type="ECO:0000259" key="6">
    <source>
        <dbReference type="PROSITE" id="PS50089"/>
    </source>
</evidence>
<dbReference type="GO" id="GO:0008270">
    <property type="term" value="F:zinc ion binding"/>
    <property type="evidence" value="ECO:0007669"/>
    <property type="project" value="UniProtKB-KW"/>
</dbReference>
<evidence type="ECO:0000256" key="3">
    <source>
        <dbReference type="ARBA" id="ARBA00022833"/>
    </source>
</evidence>
<evidence type="ECO:0000313" key="9">
    <source>
        <dbReference type="Ensembl" id="ENSPCEP00000023317.1"/>
    </source>
</evidence>
<accession>A0A8C8SR11</accession>
<name>A0A8C8SR11_9SAUR</name>
<dbReference type="SMART" id="SM00589">
    <property type="entry name" value="PRY"/>
    <property type="match status" value="1"/>
</dbReference>
<dbReference type="InterPro" id="IPR013320">
    <property type="entry name" value="ConA-like_dom_sf"/>
</dbReference>
<evidence type="ECO:0008006" key="11">
    <source>
        <dbReference type="Google" id="ProtNLM"/>
    </source>
</evidence>
<dbReference type="InterPro" id="IPR013083">
    <property type="entry name" value="Znf_RING/FYVE/PHD"/>
</dbReference>
<evidence type="ECO:0000256" key="1">
    <source>
        <dbReference type="ARBA" id="ARBA00022723"/>
    </source>
</evidence>
<dbReference type="CDD" id="cd12888">
    <property type="entry name" value="SPRY_PRY_TRIM7_like"/>
    <property type="match status" value="1"/>
</dbReference>
<dbReference type="Ensembl" id="ENSPCET00000024093.1">
    <property type="protein sequence ID" value="ENSPCEP00000023317.1"/>
    <property type="gene ID" value="ENSPCEG00000017672.1"/>
</dbReference>
<dbReference type="InterPro" id="IPR043136">
    <property type="entry name" value="B30.2/SPRY_sf"/>
</dbReference>
<dbReference type="Pfam" id="PF13765">
    <property type="entry name" value="PRY"/>
    <property type="match status" value="1"/>
</dbReference>
<dbReference type="InterPro" id="IPR006574">
    <property type="entry name" value="PRY"/>
</dbReference>
<dbReference type="InterPro" id="IPR017907">
    <property type="entry name" value="Znf_RING_CS"/>
</dbReference>
<dbReference type="Gene3D" id="2.60.120.920">
    <property type="match status" value="1"/>
</dbReference>
<keyword evidence="10" id="KW-1185">Reference proteome</keyword>
<dbReference type="PRINTS" id="PR01407">
    <property type="entry name" value="BUTYPHLNCDUF"/>
</dbReference>
<sequence>MALENLVERLQGEASCPICREHFKDPAVIDCGHSFCQACISQCWEGLETNFSCPQCKETTQQKHLRPNRQLAIVLEIAKELSLQVLKGSGVEKMCAKHQETLKLFCAEDQAPICVVCDRSRIHRAHKVVPIEEAAQEYKEKIQAHLKTLREEREKLLGCKATGKGKSQEKKIVSEFEQLQQFLEEQERLLLGQVENLEKEILEEQTDNVTKLSEEIARLSDMITEVEGKCQKPASEFLHVSLSHKYPISQHRDRTTLESWALSLCLHLKMNVILDPGTAHPQLVLSEDGESVSWGHTWQHLPDNSKRFDTELCVLGCEGFTLGRSCWEVEVGDGRRWAVGLARESVRRKGWISHNPEGGIWAVQRWGSQFQALTFPETPLPLNRVPRRIRVSLDYEWGQVAFFDVDNEVLIFTFPPTSFTGERLYPWFWVWTGSWLRLCT</sequence>
<dbReference type="PROSITE" id="PS50119">
    <property type="entry name" value="ZF_BBOX"/>
    <property type="match status" value="1"/>
</dbReference>
<dbReference type="InterPro" id="IPR003877">
    <property type="entry name" value="SPRY_dom"/>
</dbReference>
<dbReference type="Pfam" id="PF00622">
    <property type="entry name" value="SPRY"/>
    <property type="match status" value="1"/>
</dbReference>
<dbReference type="Pfam" id="PF15227">
    <property type="entry name" value="zf-C3HC4_4"/>
    <property type="match status" value="1"/>
</dbReference>
<dbReference type="SMART" id="SM00336">
    <property type="entry name" value="BBOX"/>
    <property type="match status" value="1"/>
</dbReference>
<evidence type="ECO:0000259" key="8">
    <source>
        <dbReference type="PROSITE" id="PS50188"/>
    </source>
</evidence>
<dbReference type="SUPFAM" id="SSF57845">
    <property type="entry name" value="B-box zinc-binding domain"/>
    <property type="match status" value="1"/>
</dbReference>
<proteinExistence type="predicted"/>